<dbReference type="AlphaFoldDB" id="A0A8S3KFZ8"/>
<feature type="non-terminal residue" evidence="1">
    <location>
        <position position="1"/>
    </location>
</feature>
<organism evidence="1 2">
    <name type="scientific">Rotaria magnacalcarata</name>
    <dbReference type="NCBI Taxonomy" id="392030"/>
    <lineage>
        <taxon>Eukaryota</taxon>
        <taxon>Metazoa</taxon>
        <taxon>Spiralia</taxon>
        <taxon>Gnathifera</taxon>
        <taxon>Rotifera</taxon>
        <taxon>Eurotatoria</taxon>
        <taxon>Bdelloidea</taxon>
        <taxon>Philodinida</taxon>
        <taxon>Philodinidae</taxon>
        <taxon>Rotaria</taxon>
    </lineage>
</organism>
<evidence type="ECO:0000313" key="2">
    <source>
        <dbReference type="Proteomes" id="UP000681720"/>
    </source>
</evidence>
<gene>
    <name evidence="1" type="ORF">GIL414_LOCUS88330</name>
</gene>
<dbReference type="Proteomes" id="UP000681720">
    <property type="component" value="Unassembled WGS sequence"/>
</dbReference>
<sequence length="36" mass="4219">SKPTKEFFKTLTLHDPLLIYNRPKTDDLPLITYGIE</sequence>
<evidence type="ECO:0000313" key="1">
    <source>
        <dbReference type="EMBL" id="CAF5228762.1"/>
    </source>
</evidence>
<proteinExistence type="predicted"/>
<reference evidence="1" key="1">
    <citation type="submission" date="2021-02" db="EMBL/GenBank/DDBJ databases">
        <authorList>
            <person name="Nowell W R."/>
        </authorList>
    </citation>
    <scope>NUCLEOTIDE SEQUENCE</scope>
</reference>
<comment type="caution">
    <text evidence="1">The sequence shown here is derived from an EMBL/GenBank/DDBJ whole genome shotgun (WGS) entry which is preliminary data.</text>
</comment>
<protein>
    <submittedName>
        <fullName evidence="1">Uncharacterized protein</fullName>
    </submittedName>
</protein>
<dbReference type="EMBL" id="CAJOBJ010385115">
    <property type="protein sequence ID" value="CAF5228762.1"/>
    <property type="molecule type" value="Genomic_DNA"/>
</dbReference>
<accession>A0A8S3KFZ8</accession>
<name>A0A8S3KFZ8_9BILA</name>